<organism evidence="2 3">
    <name type="scientific">Thalassobacillus devorans</name>
    <dbReference type="NCBI Taxonomy" id="279813"/>
    <lineage>
        <taxon>Bacteria</taxon>
        <taxon>Bacillati</taxon>
        <taxon>Bacillota</taxon>
        <taxon>Bacilli</taxon>
        <taxon>Bacillales</taxon>
        <taxon>Bacillaceae</taxon>
        <taxon>Thalassobacillus</taxon>
    </lineage>
</organism>
<comment type="caution">
    <text evidence="2">The sequence shown here is derived from an EMBL/GenBank/DDBJ whole genome shotgun (WGS) entry which is preliminary data.</text>
</comment>
<accession>A0ABQ1PU82</accession>
<feature type="signal peptide" evidence="1">
    <location>
        <begin position="1"/>
        <end position="22"/>
    </location>
</feature>
<sequence>MKRAAVSAILILLLLIACTSEAEEPQEVWSQDETFQVDDRTFYGKEGKFAIVKENGNENEPAFPAGPQGRHYSVYFWGESDELIGKNYTLTATHEEADESVTLYERRISGNNFSEVSADASSGAKFGLDKAGLWLMEVTVDGEEFASFIIEAK</sequence>
<protein>
    <recommendedName>
        <fullName evidence="4">DUF4871 domain-containing protein</fullName>
    </recommendedName>
</protein>
<dbReference type="PROSITE" id="PS51257">
    <property type="entry name" value="PROKAR_LIPOPROTEIN"/>
    <property type="match status" value="1"/>
</dbReference>
<dbReference type="Gene3D" id="2.60.40.3830">
    <property type="match status" value="1"/>
</dbReference>
<dbReference type="Proteomes" id="UP000619534">
    <property type="component" value="Unassembled WGS sequence"/>
</dbReference>
<keyword evidence="1" id="KW-0732">Signal</keyword>
<proteinExistence type="predicted"/>
<dbReference type="RefSeq" id="WP_062442717.1">
    <property type="nucleotide sequence ID" value="NZ_BMCJ01000011.1"/>
</dbReference>
<reference evidence="3" key="1">
    <citation type="journal article" date="2019" name="Int. J. Syst. Evol. Microbiol.">
        <title>The Global Catalogue of Microorganisms (GCM) 10K type strain sequencing project: providing services to taxonomists for standard genome sequencing and annotation.</title>
        <authorList>
            <consortium name="The Broad Institute Genomics Platform"/>
            <consortium name="The Broad Institute Genome Sequencing Center for Infectious Disease"/>
            <person name="Wu L."/>
            <person name="Ma J."/>
        </authorList>
    </citation>
    <scope>NUCLEOTIDE SEQUENCE [LARGE SCALE GENOMIC DNA]</scope>
    <source>
        <strain evidence="3">CCM 7282</strain>
    </source>
</reference>
<keyword evidence="3" id="KW-1185">Reference proteome</keyword>
<dbReference type="EMBL" id="BMCJ01000011">
    <property type="protein sequence ID" value="GGD04165.1"/>
    <property type="molecule type" value="Genomic_DNA"/>
</dbReference>
<gene>
    <name evidence="2" type="ORF">GCM10007216_38480</name>
</gene>
<evidence type="ECO:0000313" key="3">
    <source>
        <dbReference type="Proteomes" id="UP000619534"/>
    </source>
</evidence>
<feature type="chain" id="PRO_5046144539" description="DUF4871 domain-containing protein" evidence="1">
    <location>
        <begin position="23"/>
        <end position="153"/>
    </location>
</feature>
<name>A0ABQ1PU82_9BACI</name>
<evidence type="ECO:0000313" key="2">
    <source>
        <dbReference type="EMBL" id="GGD04165.1"/>
    </source>
</evidence>
<evidence type="ECO:0000256" key="1">
    <source>
        <dbReference type="SAM" id="SignalP"/>
    </source>
</evidence>
<evidence type="ECO:0008006" key="4">
    <source>
        <dbReference type="Google" id="ProtNLM"/>
    </source>
</evidence>